<evidence type="ECO:0000256" key="3">
    <source>
        <dbReference type="ARBA" id="ARBA00023018"/>
    </source>
</evidence>
<dbReference type="InterPro" id="IPR001359">
    <property type="entry name" value="Synapsin"/>
</dbReference>
<dbReference type="GO" id="GO:0007269">
    <property type="term" value="P:neurotransmitter secretion"/>
    <property type="evidence" value="ECO:0007669"/>
    <property type="project" value="InterPro"/>
</dbReference>
<dbReference type="WBParaSite" id="GPUH_0000485501-mRNA-1">
    <property type="protein sequence ID" value="GPUH_0000485501-mRNA-1"/>
    <property type="gene ID" value="GPUH_0000485501"/>
</dbReference>
<evidence type="ECO:0000256" key="4">
    <source>
        <dbReference type="ARBA" id="ARBA00034103"/>
    </source>
</evidence>
<evidence type="ECO:0000259" key="5">
    <source>
        <dbReference type="Pfam" id="PF02750"/>
    </source>
</evidence>
<dbReference type="SUPFAM" id="SSF56059">
    <property type="entry name" value="Glutathione synthetase ATP-binding domain-like"/>
    <property type="match status" value="1"/>
</dbReference>
<evidence type="ECO:0000256" key="2">
    <source>
        <dbReference type="ARBA" id="ARBA00022553"/>
    </source>
</evidence>
<dbReference type="PANTHER" id="PTHR10841">
    <property type="entry name" value="SYNAPSIN"/>
    <property type="match status" value="1"/>
</dbReference>
<keyword evidence="2" id="KW-0597">Phosphoprotein</keyword>
<dbReference type="InterPro" id="IPR020898">
    <property type="entry name" value="Synapsin_ATP-bd_dom"/>
</dbReference>
<proteinExistence type="inferred from homology"/>
<dbReference type="AlphaFoldDB" id="A0A183D807"/>
<organism evidence="6">
    <name type="scientific">Gongylonema pulchrum</name>
    <dbReference type="NCBI Taxonomy" id="637853"/>
    <lineage>
        <taxon>Eukaryota</taxon>
        <taxon>Metazoa</taxon>
        <taxon>Ecdysozoa</taxon>
        <taxon>Nematoda</taxon>
        <taxon>Chromadorea</taxon>
        <taxon>Rhabditida</taxon>
        <taxon>Spirurina</taxon>
        <taxon>Spiruromorpha</taxon>
        <taxon>Spiruroidea</taxon>
        <taxon>Gongylonematidae</taxon>
        <taxon>Gongylonema</taxon>
    </lineage>
</organism>
<dbReference type="PANTHER" id="PTHR10841:SF17">
    <property type="entry name" value="SYNAPSIN"/>
    <property type="match status" value="1"/>
</dbReference>
<accession>A0A183D807</accession>
<evidence type="ECO:0000313" key="6">
    <source>
        <dbReference type="WBParaSite" id="GPUH_0000485501-mRNA-1"/>
    </source>
</evidence>
<dbReference type="Gene3D" id="3.30.470.20">
    <property type="entry name" value="ATP-grasp fold, B domain"/>
    <property type="match status" value="1"/>
</dbReference>
<dbReference type="Pfam" id="PF02750">
    <property type="entry name" value="Synapsin_C"/>
    <property type="match status" value="1"/>
</dbReference>
<dbReference type="GO" id="GO:0030672">
    <property type="term" value="C:synaptic vesicle membrane"/>
    <property type="evidence" value="ECO:0007669"/>
    <property type="project" value="TreeGrafter"/>
</dbReference>
<name>A0A183D807_9BILA</name>
<evidence type="ECO:0000256" key="1">
    <source>
        <dbReference type="ARBA" id="ARBA00008243"/>
    </source>
</evidence>
<reference evidence="6" key="1">
    <citation type="submission" date="2016-06" db="UniProtKB">
        <authorList>
            <consortium name="WormBaseParasite"/>
        </authorList>
    </citation>
    <scope>IDENTIFICATION</scope>
</reference>
<comment type="subcellular location">
    <subcellularLocation>
        <location evidence="4">Synapse</location>
    </subcellularLocation>
</comment>
<sequence>LRVGHGSHGLGKVKIDDENHLLEVENMLRAVGPIEVLTEPFIETKYDIHLQKIGSETRAYIRKGISNDWKSNASSAMLEKISLSNRQKQWLATVSDAFGGLEVFGIDILVAKDGREIIHDVNDAITLLGDTQEEDRRIIADLVQTHIIQSFAPFFFLPLFLV</sequence>
<keyword evidence="3" id="KW-0770">Synapse</keyword>
<dbReference type="PRINTS" id="PR01368">
    <property type="entry name" value="SYNAPSIN"/>
</dbReference>
<feature type="domain" description="Synapsin ATP-binding" evidence="5">
    <location>
        <begin position="2"/>
        <end position="147"/>
    </location>
</feature>
<comment type="similarity">
    <text evidence="1">Belongs to the synapsin family.</text>
</comment>
<protein>
    <submittedName>
        <fullName evidence="6">Synapsin_C domain-containing protein</fullName>
    </submittedName>
</protein>